<dbReference type="InterPro" id="IPR021862">
    <property type="entry name" value="DUF3472"/>
</dbReference>
<feature type="chain" id="PRO_5032841760" evidence="1">
    <location>
        <begin position="18"/>
        <end position="449"/>
    </location>
</feature>
<reference evidence="3 4" key="1">
    <citation type="submission" date="2019-11" db="EMBL/GenBank/DDBJ databases">
        <title>Characterization of Elizabethkingia argenteiflava sp. nov., isolated from inner surface of Soybean Pods.</title>
        <authorList>
            <person name="Mo S."/>
        </authorList>
    </citation>
    <scope>NUCLEOTIDE SEQUENCE [LARGE SCALE GENOMIC DNA]</scope>
    <source>
        <strain evidence="3 4">YB22</strain>
    </source>
</reference>
<dbReference type="Pfam" id="PF16871">
    <property type="entry name" value="DUF5077"/>
    <property type="match status" value="1"/>
</dbReference>
<organism evidence="3 4">
    <name type="scientific">Elizabethkingia argenteiflava</name>
    <dbReference type="NCBI Taxonomy" id="2681556"/>
    <lineage>
        <taxon>Bacteria</taxon>
        <taxon>Pseudomonadati</taxon>
        <taxon>Bacteroidota</taxon>
        <taxon>Flavobacteriia</taxon>
        <taxon>Flavobacteriales</taxon>
        <taxon>Weeksellaceae</taxon>
        <taxon>Elizabethkingia</taxon>
    </lineage>
</organism>
<gene>
    <name evidence="3" type="ORF">GNY06_06975</name>
</gene>
<comment type="caution">
    <text evidence="3">The sequence shown here is derived from an EMBL/GenBank/DDBJ whole genome shotgun (WGS) entry which is preliminary data.</text>
</comment>
<dbReference type="RefSeq" id="WP_166519413.1">
    <property type="nucleotide sequence ID" value="NZ_JAAABJ010000509.1"/>
</dbReference>
<proteinExistence type="predicted"/>
<evidence type="ECO:0000256" key="1">
    <source>
        <dbReference type="SAM" id="SignalP"/>
    </source>
</evidence>
<dbReference type="AlphaFoldDB" id="A0A845PW81"/>
<dbReference type="Pfam" id="PF11958">
    <property type="entry name" value="DUF3472"/>
    <property type="match status" value="1"/>
</dbReference>
<dbReference type="EMBL" id="JAAABJ010000509">
    <property type="protein sequence ID" value="NAW51126.1"/>
    <property type="molecule type" value="Genomic_DNA"/>
</dbReference>
<protein>
    <submittedName>
        <fullName evidence="3">DUF3472 domain-containing protein</fullName>
    </submittedName>
</protein>
<dbReference type="Proteomes" id="UP000553459">
    <property type="component" value="Unassembled WGS sequence"/>
</dbReference>
<evidence type="ECO:0000259" key="2">
    <source>
        <dbReference type="Pfam" id="PF16871"/>
    </source>
</evidence>
<name>A0A845PW81_9FLAO</name>
<keyword evidence="4" id="KW-1185">Reference proteome</keyword>
<accession>A0A845PW81</accession>
<dbReference type="InterPro" id="IPR031712">
    <property type="entry name" value="DUF5077"/>
</dbReference>
<feature type="domain" description="DUF5077" evidence="2">
    <location>
        <begin position="50"/>
        <end position="171"/>
    </location>
</feature>
<sequence length="449" mass="49290">MKSNVLSALLLGGIAFLALHSCRESNITSNTTSSPSAQQTAGPANTLSYVPLAGNSFITRRNSSSNAFITDTQLENWSSTGTVISTYFRVSNSGSLNIGLRAAVPNGSSVIKVSVGNVSQSIRLSGSNYKNYTVKSFNISSPGYVQVDLQGLSKTDRFFANVSDISFSGTAATGKNIFSDTASYYYWSRRGPSCHLYYTIPTNDNISYYYNEVKVPIGQDNIGSYFMVNGFGEGYFGMQVNSASERKIIFSVWSPFSTNDPKKIPPGQQIKLNRAGSNVVTGVFGNEGAGGQSYYPYNWIAGETYKFLLKGEPEGNGNTNYTAWFLPPNTPQWKLIASWKRPKTNTYLTRFHSFLENFNAENGYLGRKVEYKNQWVRTTSGQWIPIASAYFTVDNTYNDQQRIDAIGGITGNSFFLQNGGFFNTIVPPNTSFSIVPPSKAPNINLSTLP</sequence>
<evidence type="ECO:0000313" key="3">
    <source>
        <dbReference type="EMBL" id="NAW51126.1"/>
    </source>
</evidence>
<evidence type="ECO:0000313" key="4">
    <source>
        <dbReference type="Proteomes" id="UP000553459"/>
    </source>
</evidence>
<keyword evidence="1" id="KW-0732">Signal</keyword>
<feature type="signal peptide" evidence="1">
    <location>
        <begin position="1"/>
        <end position="17"/>
    </location>
</feature>